<evidence type="ECO:0000256" key="7">
    <source>
        <dbReference type="ARBA" id="ARBA00022967"/>
    </source>
</evidence>
<dbReference type="Pfam" id="PF00122">
    <property type="entry name" value="E1-E2_ATPase"/>
    <property type="match status" value="1"/>
</dbReference>
<dbReference type="InterPro" id="IPR004014">
    <property type="entry name" value="ATPase_P-typ_cation-transptr_N"/>
</dbReference>
<dbReference type="NCBIfam" id="TIGR01494">
    <property type="entry name" value="ATPase_P-type"/>
    <property type="match status" value="3"/>
</dbReference>
<dbReference type="PANTHER" id="PTHR43294:SF21">
    <property type="entry name" value="CATION TRANSPORTING ATPASE"/>
    <property type="match status" value="1"/>
</dbReference>
<evidence type="ECO:0000256" key="3">
    <source>
        <dbReference type="ARBA" id="ARBA00022475"/>
    </source>
</evidence>
<evidence type="ECO:0000256" key="6">
    <source>
        <dbReference type="ARBA" id="ARBA00022840"/>
    </source>
</evidence>
<dbReference type="PRINTS" id="PR00119">
    <property type="entry name" value="CATATPASE"/>
</dbReference>
<dbReference type="InterPro" id="IPR050510">
    <property type="entry name" value="Cation_transp_ATPase_P-type"/>
</dbReference>
<dbReference type="Pfam" id="PF00690">
    <property type="entry name" value="Cation_ATPase_N"/>
    <property type="match status" value="1"/>
</dbReference>
<dbReference type="SMART" id="SM00831">
    <property type="entry name" value="Cation_ATPase_N"/>
    <property type="match status" value="1"/>
</dbReference>
<feature type="transmembrane region" description="Helical" evidence="10">
    <location>
        <begin position="702"/>
        <end position="727"/>
    </location>
</feature>
<dbReference type="Pfam" id="PF00689">
    <property type="entry name" value="Cation_ATPase_C"/>
    <property type="match status" value="1"/>
</dbReference>
<dbReference type="SFLD" id="SFLDF00027">
    <property type="entry name" value="p-type_atpase"/>
    <property type="match status" value="1"/>
</dbReference>
<dbReference type="InterPro" id="IPR023298">
    <property type="entry name" value="ATPase_P-typ_TM_dom_sf"/>
</dbReference>
<dbReference type="SFLD" id="SFLDG00002">
    <property type="entry name" value="C1.7:_P-type_atpase_like"/>
    <property type="match status" value="1"/>
</dbReference>
<dbReference type="InterPro" id="IPR018303">
    <property type="entry name" value="ATPase_P-typ_P_site"/>
</dbReference>
<accession>A0ABQ2LDG7</accession>
<comment type="similarity">
    <text evidence="2">Belongs to the cation transport ATPase (P-type) (TC 3.A.3) family. Type IIA subfamily.</text>
</comment>
<evidence type="ECO:0000256" key="9">
    <source>
        <dbReference type="ARBA" id="ARBA00023136"/>
    </source>
</evidence>
<evidence type="ECO:0000256" key="1">
    <source>
        <dbReference type="ARBA" id="ARBA00004651"/>
    </source>
</evidence>
<keyword evidence="6" id="KW-0067">ATP-binding</keyword>
<feature type="transmembrane region" description="Helical" evidence="10">
    <location>
        <begin position="733"/>
        <end position="753"/>
    </location>
</feature>
<evidence type="ECO:0000256" key="5">
    <source>
        <dbReference type="ARBA" id="ARBA00022741"/>
    </source>
</evidence>
<dbReference type="Gene3D" id="1.20.1110.10">
    <property type="entry name" value="Calcium-transporting ATPase, transmembrane domain"/>
    <property type="match status" value="1"/>
</dbReference>
<dbReference type="SUPFAM" id="SSF81665">
    <property type="entry name" value="Calcium ATPase, transmembrane domain M"/>
    <property type="match status" value="1"/>
</dbReference>
<feature type="transmembrane region" description="Helical" evidence="10">
    <location>
        <begin position="874"/>
        <end position="893"/>
    </location>
</feature>
<keyword evidence="8 10" id="KW-1133">Transmembrane helix</keyword>
<evidence type="ECO:0000256" key="8">
    <source>
        <dbReference type="ARBA" id="ARBA00022989"/>
    </source>
</evidence>
<comment type="subcellular location">
    <subcellularLocation>
        <location evidence="1">Cell membrane</location>
        <topology evidence="1">Multi-pass membrane protein</topology>
    </subcellularLocation>
</comment>
<evidence type="ECO:0000313" key="12">
    <source>
        <dbReference type="EMBL" id="GGO11921.1"/>
    </source>
</evidence>
<protein>
    <submittedName>
        <fullName evidence="12">Cation-transporting P-type ATPase</fullName>
    </submittedName>
</protein>
<dbReference type="Pfam" id="PF08282">
    <property type="entry name" value="Hydrolase_3"/>
    <property type="match status" value="1"/>
</dbReference>
<feature type="transmembrane region" description="Helical" evidence="10">
    <location>
        <begin position="774"/>
        <end position="794"/>
    </location>
</feature>
<dbReference type="InterPro" id="IPR044492">
    <property type="entry name" value="P_typ_ATPase_HD_dom"/>
</dbReference>
<dbReference type="InterPro" id="IPR023214">
    <property type="entry name" value="HAD_sf"/>
</dbReference>
<evidence type="ECO:0000313" key="13">
    <source>
        <dbReference type="Proteomes" id="UP000602381"/>
    </source>
</evidence>
<reference evidence="13" key="1">
    <citation type="journal article" date="2019" name="Int. J. Syst. Evol. Microbiol.">
        <title>The Global Catalogue of Microorganisms (GCM) 10K type strain sequencing project: providing services to taxonomists for standard genome sequencing and annotation.</title>
        <authorList>
            <consortium name="The Broad Institute Genomics Platform"/>
            <consortium name="The Broad Institute Genome Sequencing Center for Infectious Disease"/>
            <person name="Wu L."/>
            <person name="Ma J."/>
        </authorList>
    </citation>
    <scope>NUCLEOTIDE SEQUENCE [LARGE SCALE GENOMIC DNA]</scope>
    <source>
        <strain evidence="13">JCM 17843</strain>
    </source>
</reference>
<gene>
    <name evidence="12" type="ORF">GCM10007972_16270</name>
</gene>
<evidence type="ECO:0000256" key="2">
    <source>
        <dbReference type="ARBA" id="ARBA00005675"/>
    </source>
</evidence>
<sequence>MSRAKKNTTTAAAPQPWHSMAPSTVLERFKSNPHGLTDQEAAERYQKNGPNRLPTYKRRGPAIRLFLQFHNLLIYVLIGAALLSLVLGHGIDALVIAAVVLLNALIGFIQEGQAEKALDAIRTMIDPHCSVLRDNCRHSIAADHVVPGDIVFLDAGDRVPADLRLLSSHALHMDEAALTGESLPVEKHTGSLAQSTALADRSNMAYTGSYVASGQGMGVVVATAQNTQLGQIGTMLQKVEVPKTPLIIQMDQFARTLALLTLSVAAIAFLYTTLIGTTPVADAFMAVIGLAVSAIPEGLPAVLSITLALGVQRMAKRHAIIRRLPAVETLGAVSVICTDKTGTLTRNEMTVSALALSDAAYDVTGAGYEPEGAILQDGQTIDPAGHPGLPALLEVAALCNDARIRKSGSTHVAEGDPMEAALITLAMKAGQDLAQIRHQFPRRTALPFDARHRFMATLHPDAQGQCFAAIKGAPEKLLAICTKERNAQGEDRPIDLAGWHKKIGQLAAQGQRVLAFAVKSFPADKQEISVQDFETDAVFLGCMGFIDPPRKEVASAIKDCHTASIHVVMITGDHAATATEIARQIGLSNTPETITGAELDRMDDPALAAAITKTDVFARTTPEHKLRLVEAFQKQKRVLAMTGDGVNDAPALKRADVGVAMGKKGTEAAKQAADMVLADDNFSSIVAAVREGRTVYDNLMKVIGWTLPTSIGEAMTILIALFFGLALPVTPVQILWINMITAVALGTTLAFEPTEPGTMSRPPRKSGRPILDGALIWQVLFLSVLFLAGAFGVFYKAQANGLPIEAARTIVVNTLVVMEIFYLFSVRYIHGSSITLRGVIGTKAVLIGVALVAVGQLAFTYLPAMQAVFDTRPISLVDGAIILLIGIALIVIVEMEKKIRRTFFARKTGKI</sequence>
<feature type="transmembrane region" description="Helical" evidence="10">
    <location>
        <begin position="844"/>
        <end position="862"/>
    </location>
</feature>
<keyword evidence="4 10" id="KW-0812">Transmembrane</keyword>
<dbReference type="InterPro" id="IPR001757">
    <property type="entry name" value="P_typ_ATPase"/>
</dbReference>
<feature type="transmembrane region" description="Helical" evidence="10">
    <location>
        <begin position="257"/>
        <end position="277"/>
    </location>
</feature>
<keyword evidence="5" id="KW-0547">Nucleotide-binding</keyword>
<dbReference type="SFLD" id="SFLDS00003">
    <property type="entry name" value="Haloacid_Dehalogenase"/>
    <property type="match status" value="1"/>
</dbReference>
<dbReference type="SUPFAM" id="SSF81660">
    <property type="entry name" value="Metal cation-transporting ATPase, ATP-binding domain N"/>
    <property type="match status" value="1"/>
</dbReference>
<feature type="transmembrane region" description="Helical" evidence="10">
    <location>
        <begin position="806"/>
        <end position="824"/>
    </location>
</feature>
<dbReference type="Gene3D" id="3.40.1110.10">
    <property type="entry name" value="Calcium-transporting ATPase, cytoplasmic domain N"/>
    <property type="match status" value="1"/>
</dbReference>
<dbReference type="SUPFAM" id="SSF81653">
    <property type="entry name" value="Calcium ATPase, transduction domain A"/>
    <property type="match status" value="1"/>
</dbReference>
<feature type="transmembrane region" description="Helical" evidence="10">
    <location>
        <begin position="283"/>
        <end position="309"/>
    </location>
</feature>
<dbReference type="PRINTS" id="PR00120">
    <property type="entry name" value="HATPASE"/>
</dbReference>
<keyword evidence="13" id="KW-1185">Reference proteome</keyword>
<feature type="transmembrane region" description="Helical" evidence="10">
    <location>
        <begin position="93"/>
        <end position="109"/>
    </location>
</feature>
<feature type="transmembrane region" description="Helical" evidence="10">
    <location>
        <begin position="65"/>
        <end position="87"/>
    </location>
</feature>
<dbReference type="InterPro" id="IPR059000">
    <property type="entry name" value="ATPase_P-type_domA"/>
</dbReference>
<dbReference type="RefSeq" id="WP_229773617.1">
    <property type="nucleotide sequence ID" value="NZ_BMOV01000005.1"/>
</dbReference>
<evidence type="ECO:0000256" key="4">
    <source>
        <dbReference type="ARBA" id="ARBA00022692"/>
    </source>
</evidence>
<organism evidence="12 13">
    <name type="scientific">Iodidimonas muriae</name>
    <dbReference type="NCBI Taxonomy" id="261467"/>
    <lineage>
        <taxon>Bacteria</taxon>
        <taxon>Pseudomonadati</taxon>
        <taxon>Pseudomonadota</taxon>
        <taxon>Alphaproteobacteria</taxon>
        <taxon>Iodidimonadales</taxon>
        <taxon>Iodidimonadaceae</taxon>
        <taxon>Iodidimonas</taxon>
    </lineage>
</organism>
<dbReference type="Gene3D" id="3.40.50.1000">
    <property type="entry name" value="HAD superfamily/HAD-like"/>
    <property type="match status" value="1"/>
</dbReference>
<keyword evidence="7" id="KW-1278">Translocase</keyword>
<dbReference type="InterPro" id="IPR023299">
    <property type="entry name" value="ATPase_P-typ_cyto_dom_N"/>
</dbReference>
<dbReference type="Pfam" id="PF13246">
    <property type="entry name" value="Cation_ATPase"/>
    <property type="match status" value="1"/>
</dbReference>
<evidence type="ECO:0000259" key="11">
    <source>
        <dbReference type="SMART" id="SM00831"/>
    </source>
</evidence>
<dbReference type="SUPFAM" id="SSF56784">
    <property type="entry name" value="HAD-like"/>
    <property type="match status" value="1"/>
</dbReference>
<dbReference type="Proteomes" id="UP000602381">
    <property type="component" value="Unassembled WGS sequence"/>
</dbReference>
<dbReference type="InterPro" id="IPR006068">
    <property type="entry name" value="ATPase_P-typ_cation-transptr_C"/>
</dbReference>
<name>A0ABQ2LDG7_9PROT</name>
<dbReference type="Gene3D" id="2.70.150.10">
    <property type="entry name" value="Calcium-transporting ATPase, cytoplasmic transduction domain A"/>
    <property type="match status" value="1"/>
</dbReference>
<dbReference type="PROSITE" id="PS00154">
    <property type="entry name" value="ATPASE_E1_E2"/>
    <property type="match status" value="1"/>
</dbReference>
<dbReference type="InterPro" id="IPR008250">
    <property type="entry name" value="ATPase_P-typ_transduc_dom_A_sf"/>
</dbReference>
<dbReference type="InterPro" id="IPR036412">
    <property type="entry name" value="HAD-like_sf"/>
</dbReference>
<comment type="caution">
    <text evidence="12">The sequence shown here is derived from an EMBL/GenBank/DDBJ whole genome shotgun (WGS) entry which is preliminary data.</text>
</comment>
<keyword evidence="9 10" id="KW-0472">Membrane</keyword>
<keyword evidence="3" id="KW-1003">Cell membrane</keyword>
<dbReference type="EMBL" id="BMOV01000005">
    <property type="protein sequence ID" value="GGO11921.1"/>
    <property type="molecule type" value="Genomic_DNA"/>
</dbReference>
<dbReference type="PANTHER" id="PTHR43294">
    <property type="entry name" value="SODIUM/POTASSIUM-TRANSPORTING ATPASE SUBUNIT ALPHA"/>
    <property type="match status" value="1"/>
</dbReference>
<feature type="domain" description="Cation-transporting P-type ATPase N-terminal" evidence="11">
    <location>
        <begin position="16"/>
        <end position="89"/>
    </location>
</feature>
<proteinExistence type="inferred from homology"/>
<evidence type="ECO:0000256" key="10">
    <source>
        <dbReference type="SAM" id="Phobius"/>
    </source>
</evidence>